<reference evidence="7" key="1">
    <citation type="submission" date="2021-01" db="EMBL/GenBank/DDBJ databases">
        <title>Whole genome shotgun sequence of Planotetraspora thailandica NBRC 104271.</title>
        <authorList>
            <person name="Komaki H."/>
            <person name="Tamura T."/>
        </authorList>
    </citation>
    <scope>NUCLEOTIDE SEQUENCE</scope>
    <source>
        <strain evidence="7">NBRC 104271</strain>
    </source>
</reference>
<dbReference type="InterPro" id="IPR036259">
    <property type="entry name" value="MFS_trans_sf"/>
</dbReference>
<feature type="transmembrane region" description="Helical" evidence="5">
    <location>
        <begin position="338"/>
        <end position="359"/>
    </location>
</feature>
<keyword evidence="4 5" id="KW-0472">Membrane</keyword>
<comment type="caution">
    <text evidence="7">The sequence shown here is derived from an EMBL/GenBank/DDBJ whole genome shotgun (WGS) entry which is preliminary data.</text>
</comment>
<feature type="transmembrane region" description="Helical" evidence="5">
    <location>
        <begin position="311"/>
        <end position="331"/>
    </location>
</feature>
<evidence type="ECO:0000256" key="5">
    <source>
        <dbReference type="SAM" id="Phobius"/>
    </source>
</evidence>
<feature type="transmembrane region" description="Helical" evidence="5">
    <location>
        <begin position="116"/>
        <end position="139"/>
    </location>
</feature>
<feature type="transmembrane region" description="Helical" evidence="5">
    <location>
        <begin position="183"/>
        <end position="202"/>
    </location>
</feature>
<dbReference type="Proteomes" id="UP000605992">
    <property type="component" value="Unassembled WGS sequence"/>
</dbReference>
<feature type="transmembrane region" description="Helical" evidence="5">
    <location>
        <begin position="434"/>
        <end position="455"/>
    </location>
</feature>
<dbReference type="AlphaFoldDB" id="A0A8J3V2C4"/>
<dbReference type="SUPFAM" id="SSF103473">
    <property type="entry name" value="MFS general substrate transporter"/>
    <property type="match status" value="1"/>
</dbReference>
<dbReference type="Gene3D" id="1.20.1250.20">
    <property type="entry name" value="MFS general substrate transporter like domains"/>
    <property type="match status" value="1"/>
</dbReference>
<keyword evidence="8" id="KW-1185">Reference proteome</keyword>
<comment type="subcellular location">
    <subcellularLocation>
        <location evidence="1">Cell membrane</location>
        <topology evidence="1">Multi-pass membrane protein</topology>
    </subcellularLocation>
</comment>
<accession>A0A8J3V2C4</accession>
<feature type="transmembrane region" description="Helical" evidence="5">
    <location>
        <begin position="365"/>
        <end position="388"/>
    </location>
</feature>
<feature type="transmembrane region" description="Helical" evidence="5">
    <location>
        <begin position="400"/>
        <end position="422"/>
    </location>
</feature>
<evidence type="ECO:0000313" key="7">
    <source>
        <dbReference type="EMBL" id="GII56454.1"/>
    </source>
</evidence>
<evidence type="ECO:0000259" key="6">
    <source>
        <dbReference type="PROSITE" id="PS50850"/>
    </source>
</evidence>
<protein>
    <submittedName>
        <fullName evidence="7">MFS transporter</fullName>
    </submittedName>
</protein>
<evidence type="ECO:0000256" key="2">
    <source>
        <dbReference type="ARBA" id="ARBA00022692"/>
    </source>
</evidence>
<feature type="transmembrane region" description="Helical" evidence="5">
    <location>
        <begin position="274"/>
        <end position="299"/>
    </location>
</feature>
<name>A0A8J3V2C4_9ACTN</name>
<feature type="transmembrane region" description="Helical" evidence="5">
    <location>
        <begin position="58"/>
        <end position="81"/>
    </location>
</feature>
<feature type="transmembrane region" description="Helical" evidence="5">
    <location>
        <begin position="151"/>
        <end position="171"/>
    </location>
</feature>
<dbReference type="EMBL" id="BOOR01000036">
    <property type="protein sequence ID" value="GII56454.1"/>
    <property type="molecule type" value="Genomic_DNA"/>
</dbReference>
<evidence type="ECO:0000256" key="3">
    <source>
        <dbReference type="ARBA" id="ARBA00022989"/>
    </source>
</evidence>
<keyword evidence="2 5" id="KW-0812">Transmembrane</keyword>
<sequence>MAQISTDIPARLDRLPWARWHWLVLAGLGTVWILDGLEVTIVGVIGPRLTQSGSGLGLTASQVGVAAGVYVLGACLGALFFGHLTDRFGRKKLFLVTLLVYLIATVATAFSTEAWYFYLCRFFTGAGIGGEYAAINSAIDELIPARVRGTVDLVVNGSFWLGTTFGAAVAVPLLNPAVLPADLGWRLLFGLGAVLGVGILLVRRLVPESPRWLSIHGRDQEAEDIVRGIERQVREETGEELEPPAGEIRITQRTHTPLTEVAATLLRRYPKRTVVGLALFVGQAFLYNAVFFTYALVLAKFFGVPDDTTPWFLIPVAIGNFLGPVLLGRLFDSVGRRALISGCYVSSGLLLLGTAALFHAGVLSAATLTACWMVVFFFASAGASSAYLTVSEIFPMETRALAIALFYAVGTGLGGIIGPVLFGRLVESGSVANVSIGYVVGAGLMMAAGAVEWFMGVEAARRSLEDIAQPLSAEDTRVTR</sequence>
<feature type="transmembrane region" description="Helical" evidence="5">
    <location>
        <begin position="20"/>
        <end position="46"/>
    </location>
</feature>
<dbReference type="InterPro" id="IPR005828">
    <property type="entry name" value="MFS_sugar_transport-like"/>
</dbReference>
<dbReference type="RefSeq" id="WP_203946602.1">
    <property type="nucleotide sequence ID" value="NZ_BOOR01000036.1"/>
</dbReference>
<dbReference type="GO" id="GO:0005886">
    <property type="term" value="C:plasma membrane"/>
    <property type="evidence" value="ECO:0007669"/>
    <property type="project" value="UniProtKB-SubCell"/>
</dbReference>
<dbReference type="CDD" id="cd17316">
    <property type="entry name" value="MFS_SV2_like"/>
    <property type="match status" value="1"/>
</dbReference>
<evidence type="ECO:0000313" key="8">
    <source>
        <dbReference type="Proteomes" id="UP000605992"/>
    </source>
</evidence>
<evidence type="ECO:0000256" key="4">
    <source>
        <dbReference type="ARBA" id="ARBA00023136"/>
    </source>
</evidence>
<dbReference type="PROSITE" id="PS50850">
    <property type="entry name" value="MFS"/>
    <property type="match status" value="1"/>
</dbReference>
<dbReference type="InterPro" id="IPR020846">
    <property type="entry name" value="MFS_dom"/>
</dbReference>
<dbReference type="PANTHER" id="PTHR23508:SF10">
    <property type="entry name" value="CARBOXYLIC ACID TRANSPORTER PROTEIN HOMOLOG"/>
    <property type="match status" value="1"/>
</dbReference>
<proteinExistence type="predicted"/>
<dbReference type="GO" id="GO:0046943">
    <property type="term" value="F:carboxylic acid transmembrane transporter activity"/>
    <property type="evidence" value="ECO:0007669"/>
    <property type="project" value="TreeGrafter"/>
</dbReference>
<keyword evidence="3 5" id="KW-1133">Transmembrane helix</keyword>
<organism evidence="7 8">
    <name type="scientific">Planotetraspora thailandica</name>
    <dbReference type="NCBI Taxonomy" id="487172"/>
    <lineage>
        <taxon>Bacteria</taxon>
        <taxon>Bacillati</taxon>
        <taxon>Actinomycetota</taxon>
        <taxon>Actinomycetes</taxon>
        <taxon>Streptosporangiales</taxon>
        <taxon>Streptosporangiaceae</taxon>
        <taxon>Planotetraspora</taxon>
    </lineage>
</organism>
<dbReference type="PANTHER" id="PTHR23508">
    <property type="entry name" value="CARBOXYLIC ACID TRANSPORTER PROTEIN HOMOLOG"/>
    <property type="match status" value="1"/>
</dbReference>
<dbReference type="Pfam" id="PF00083">
    <property type="entry name" value="Sugar_tr"/>
    <property type="match status" value="1"/>
</dbReference>
<feature type="transmembrane region" description="Helical" evidence="5">
    <location>
        <begin position="93"/>
        <end position="110"/>
    </location>
</feature>
<feature type="domain" description="Major facilitator superfamily (MFS) profile" evidence="6">
    <location>
        <begin position="24"/>
        <end position="460"/>
    </location>
</feature>
<evidence type="ECO:0000256" key="1">
    <source>
        <dbReference type="ARBA" id="ARBA00004651"/>
    </source>
</evidence>
<gene>
    <name evidence="7" type="ORF">Pth03_48430</name>
</gene>